<evidence type="ECO:0000259" key="8">
    <source>
        <dbReference type="Pfam" id="PF01052"/>
    </source>
</evidence>
<keyword evidence="6" id="KW-0283">Flagellar rotation</keyword>
<dbReference type="GO" id="GO:0071973">
    <property type="term" value="P:bacterial-type flagellum-dependent cell motility"/>
    <property type="evidence" value="ECO:0007669"/>
    <property type="project" value="InterPro"/>
</dbReference>
<dbReference type="RefSeq" id="WP_149774245.1">
    <property type="nucleotide sequence ID" value="NZ_FQVK01000001.1"/>
</dbReference>
<evidence type="ECO:0000256" key="4">
    <source>
        <dbReference type="ARBA" id="ARBA00022475"/>
    </source>
</evidence>
<evidence type="ECO:0000256" key="7">
    <source>
        <dbReference type="ARBA" id="ARBA00023136"/>
    </source>
</evidence>
<comment type="subcellular location">
    <subcellularLocation>
        <location evidence="1">Cell membrane</location>
        <topology evidence="1">Peripheral membrane protein</topology>
        <orientation evidence="1">Cytoplasmic side</orientation>
    </subcellularLocation>
</comment>
<dbReference type="PANTHER" id="PTHR43484:SF1">
    <property type="entry name" value="FLAGELLAR MOTOR SWITCH PROTEIN FLIN"/>
    <property type="match status" value="1"/>
</dbReference>
<reference evidence="9 10" key="1">
    <citation type="submission" date="2016-11" db="EMBL/GenBank/DDBJ databases">
        <authorList>
            <person name="Varghese N."/>
            <person name="Submissions S."/>
        </authorList>
    </citation>
    <scope>NUCLEOTIDE SEQUENCE [LARGE SCALE GENOMIC DNA]</scope>
    <source>
        <strain evidence="9 10">DSM 29341</strain>
    </source>
</reference>
<dbReference type="PRINTS" id="PR00956">
    <property type="entry name" value="FLGMOTORFLIN"/>
</dbReference>
<sequence length="95" mass="10405">MSDNPSPKPEKHNPFETVPIEVTVSVGRARPLVRDLLNLGENAVLTLDKRVEDPVDLYVGDQLVARGLLEEMEGEHAGQLAVRLTEISDFKTGLG</sequence>
<keyword evidence="4" id="KW-1003">Cell membrane</keyword>
<keyword evidence="9" id="KW-0966">Cell projection</keyword>
<dbReference type="GO" id="GO:0003774">
    <property type="term" value="F:cytoskeletal motor activity"/>
    <property type="evidence" value="ECO:0007669"/>
    <property type="project" value="InterPro"/>
</dbReference>
<proteinExistence type="inferred from homology"/>
<feature type="domain" description="Flagellar motor switch protein FliN-like C-terminal" evidence="8">
    <location>
        <begin position="16"/>
        <end position="87"/>
    </location>
</feature>
<comment type="similarity">
    <text evidence="2">Belongs to the FliN/MopA/SpaO family.</text>
</comment>
<evidence type="ECO:0000256" key="2">
    <source>
        <dbReference type="ARBA" id="ARBA00009226"/>
    </source>
</evidence>
<keyword evidence="9" id="KW-0969">Cilium</keyword>
<dbReference type="Gene3D" id="2.30.330.10">
    <property type="entry name" value="SpoA-like"/>
    <property type="match status" value="1"/>
</dbReference>
<dbReference type="InterPro" id="IPR036429">
    <property type="entry name" value="SpoA-like_sf"/>
</dbReference>
<evidence type="ECO:0000313" key="9">
    <source>
        <dbReference type="EMBL" id="SHE34953.1"/>
    </source>
</evidence>
<dbReference type="PANTHER" id="PTHR43484">
    <property type="match status" value="1"/>
</dbReference>
<dbReference type="AlphaFoldDB" id="A0A1M4SRR3"/>
<dbReference type="InterPro" id="IPR051469">
    <property type="entry name" value="FliN/MopA/SpaO"/>
</dbReference>
<dbReference type="Pfam" id="PF01052">
    <property type="entry name" value="FliMN_C"/>
    <property type="match status" value="1"/>
</dbReference>
<dbReference type="GO" id="GO:0006935">
    <property type="term" value="P:chemotaxis"/>
    <property type="evidence" value="ECO:0007669"/>
    <property type="project" value="UniProtKB-KW"/>
</dbReference>
<organism evidence="9 10">
    <name type="scientific">Ruegeria intermedia</name>
    <dbReference type="NCBI Taxonomy" id="996115"/>
    <lineage>
        <taxon>Bacteria</taxon>
        <taxon>Pseudomonadati</taxon>
        <taxon>Pseudomonadota</taxon>
        <taxon>Alphaproteobacteria</taxon>
        <taxon>Rhodobacterales</taxon>
        <taxon>Roseobacteraceae</taxon>
        <taxon>Ruegeria</taxon>
    </lineage>
</organism>
<evidence type="ECO:0000256" key="1">
    <source>
        <dbReference type="ARBA" id="ARBA00004413"/>
    </source>
</evidence>
<keyword evidence="7" id="KW-0472">Membrane</keyword>
<gene>
    <name evidence="9" type="ORF">SAMN05444279_101248</name>
</gene>
<accession>A0A1M4SRR3</accession>
<dbReference type="GO" id="GO:0009425">
    <property type="term" value="C:bacterial-type flagellum basal body"/>
    <property type="evidence" value="ECO:0007669"/>
    <property type="project" value="InterPro"/>
</dbReference>
<evidence type="ECO:0000256" key="5">
    <source>
        <dbReference type="ARBA" id="ARBA00022500"/>
    </source>
</evidence>
<dbReference type="OrthoDB" id="9790303at2"/>
<dbReference type="Proteomes" id="UP000325134">
    <property type="component" value="Unassembled WGS sequence"/>
</dbReference>
<name>A0A1M4SRR3_9RHOB</name>
<keyword evidence="5" id="KW-0145">Chemotaxis</keyword>
<evidence type="ECO:0000313" key="10">
    <source>
        <dbReference type="Proteomes" id="UP000325134"/>
    </source>
</evidence>
<dbReference type="InterPro" id="IPR001543">
    <property type="entry name" value="FliN-like_C"/>
</dbReference>
<dbReference type="EMBL" id="FQVK01000001">
    <property type="protein sequence ID" value="SHE34953.1"/>
    <property type="molecule type" value="Genomic_DNA"/>
</dbReference>
<evidence type="ECO:0000256" key="3">
    <source>
        <dbReference type="ARBA" id="ARBA00021897"/>
    </source>
</evidence>
<dbReference type="GO" id="GO:0005886">
    <property type="term" value="C:plasma membrane"/>
    <property type="evidence" value="ECO:0007669"/>
    <property type="project" value="UniProtKB-SubCell"/>
</dbReference>
<evidence type="ECO:0000256" key="6">
    <source>
        <dbReference type="ARBA" id="ARBA00022779"/>
    </source>
</evidence>
<keyword evidence="9" id="KW-0282">Flagellum</keyword>
<dbReference type="SUPFAM" id="SSF101801">
    <property type="entry name" value="Surface presentation of antigens (SPOA)"/>
    <property type="match status" value="1"/>
</dbReference>
<dbReference type="InterPro" id="IPR001172">
    <property type="entry name" value="FliN_T3SS_HrcQb"/>
</dbReference>
<keyword evidence="10" id="KW-1185">Reference proteome</keyword>
<protein>
    <recommendedName>
        <fullName evidence="3">Flagellar motor switch protein FliN</fullName>
    </recommendedName>
</protein>